<evidence type="ECO:0000313" key="2">
    <source>
        <dbReference type="Proteomes" id="UP000298663"/>
    </source>
</evidence>
<gene>
    <name evidence="1" type="ORF">L596_025271</name>
</gene>
<keyword evidence="2" id="KW-1185">Reference proteome</keyword>
<reference evidence="1 2" key="1">
    <citation type="journal article" date="2015" name="Genome Biol.">
        <title>Comparative genomics of Steinernema reveals deeply conserved gene regulatory networks.</title>
        <authorList>
            <person name="Dillman A.R."/>
            <person name="Macchietto M."/>
            <person name="Porter C.F."/>
            <person name="Rogers A."/>
            <person name="Williams B."/>
            <person name="Antoshechkin I."/>
            <person name="Lee M.M."/>
            <person name="Goodwin Z."/>
            <person name="Lu X."/>
            <person name="Lewis E.E."/>
            <person name="Goodrich-Blair H."/>
            <person name="Stock S.P."/>
            <person name="Adams B.J."/>
            <person name="Sternberg P.W."/>
            <person name="Mortazavi A."/>
        </authorList>
    </citation>
    <scope>NUCLEOTIDE SEQUENCE [LARGE SCALE GENOMIC DNA]</scope>
    <source>
        <strain evidence="1 2">ALL</strain>
    </source>
</reference>
<dbReference type="EMBL" id="AZBU02000009">
    <property type="protein sequence ID" value="TKR64790.1"/>
    <property type="molecule type" value="Genomic_DNA"/>
</dbReference>
<protein>
    <submittedName>
        <fullName evidence="1">Uncharacterized protein</fullName>
    </submittedName>
</protein>
<proteinExistence type="predicted"/>
<accession>A0A4U5M7B4</accession>
<comment type="caution">
    <text evidence="1">The sequence shown here is derived from an EMBL/GenBank/DDBJ whole genome shotgun (WGS) entry which is preliminary data.</text>
</comment>
<sequence>MSRNSLYVPFDECRQLKQLLNQYDPLKETTLHPNPIVYNFDEIELDKTVYQYLPRNVSHPVFSSVMTIAFSTAECSVKPVGAFFLYLGLQDERSGKLIEVFGPFLLAADKVVREIEIDDDYENNKILCGQCNCLLIRKYSGVSWKPRSIQLSYKRDQVRQTPMRFTFPEENSVGWIAANGFYVLNCRNEFIELCGSDKMEVENLINRFL</sequence>
<organism evidence="1 2">
    <name type="scientific">Steinernema carpocapsae</name>
    <name type="common">Entomopathogenic nematode</name>
    <dbReference type="NCBI Taxonomy" id="34508"/>
    <lineage>
        <taxon>Eukaryota</taxon>
        <taxon>Metazoa</taxon>
        <taxon>Ecdysozoa</taxon>
        <taxon>Nematoda</taxon>
        <taxon>Chromadorea</taxon>
        <taxon>Rhabditida</taxon>
        <taxon>Tylenchina</taxon>
        <taxon>Panagrolaimomorpha</taxon>
        <taxon>Strongyloidoidea</taxon>
        <taxon>Steinernematidae</taxon>
        <taxon>Steinernema</taxon>
    </lineage>
</organism>
<reference evidence="1 2" key="2">
    <citation type="journal article" date="2019" name="G3 (Bethesda)">
        <title>Hybrid Assembly of the Genome of the Entomopathogenic Nematode Steinernema carpocapsae Identifies the X-Chromosome.</title>
        <authorList>
            <person name="Serra L."/>
            <person name="Macchietto M."/>
            <person name="Macias-Munoz A."/>
            <person name="McGill C.J."/>
            <person name="Rodriguez I.M."/>
            <person name="Rodriguez B."/>
            <person name="Murad R."/>
            <person name="Mortazavi A."/>
        </authorList>
    </citation>
    <scope>NUCLEOTIDE SEQUENCE [LARGE SCALE GENOMIC DNA]</scope>
    <source>
        <strain evidence="1 2">ALL</strain>
    </source>
</reference>
<dbReference type="OrthoDB" id="10321169at2759"/>
<dbReference type="AlphaFoldDB" id="A0A4U5M7B4"/>
<dbReference type="Proteomes" id="UP000298663">
    <property type="component" value="Unassembled WGS sequence"/>
</dbReference>
<name>A0A4U5M7B4_STECR</name>
<evidence type="ECO:0000313" key="1">
    <source>
        <dbReference type="EMBL" id="TKR64790.1"/>
    </source>
</evidence>